<dbReference type="Pfam" id="PF07980">
    <property type="entry name" value="SusD_RagB"/>
    <property type="match status" value="1"/>
</dbReference>
<keyword evidence="9" id="KW-1185">Reference proteome</keyword>
<dbReference type="InterPro" id="IPR011990">
    <property type="entry name" value="TPR-like_helical_dom_sf"/>
</dbReference>
<dbReference type="InterPro" id="IPR012944">
    <property type="entry name" value="SusD_RagB_dom"/>
</dbReference>
<feature type="domain" description="SusD-like N-terminal" evidence="7">
    <location>
        <begin position="86"/>
        <end position="231"/>
    </location>
</feature>
<evidence type="ECO:0000313" key="8">
    <source>
        <dbReference type="EMBL" id="ANW95307.1"/>
    </source>
</evidence>
<feature type="domain" description="RagB/SusD" evidence="6">
    <location>
        <begin position="384"/>
        <end position="592"/>
    </location>
</feature>
<dbReference type="RefSeq" id="WP_068824407.1">
    <property type="nucleotide sequence ID" value="NZ_CP014224.1"/>
</dbReference>
<dbReference type="Gene3D" id="1.25.40.390">
    <property type="match status" value="1"/>
</dbReference>
<evidence type="ECO:0000259" key="7">
    <source>
        <dbReference type="Pfam" id="PF14322"/>
    </source>
</evidence>
<evidence type="ECO:0000259" key="6">
    <source>
        <dbReference type="Pfam" id="PF07980"/>
    </source>
</evidence>
<dbReference type="Proteomes" id="UP000092967">
    <property type="component" value="Chromosome"/>
</dbReference>
<name>A0A1B1Y3I0_9FLAO</name>
<dbReference type="AlphaFoldDB" id="A0A1B1Y3I0"/>
<keyword evidence="3" id="KW-0732">Signal</keyword>
<dbReference type="SUPFAM" id="SSF48452">
    <property type="entry name" value="TPR-like"/>
    <property type="match status" value="1"/>
</dbReference>
<evidence type="ECO:0008006" key="10">
    <source>
        <dbReference type="Google" id="ProtNLM"/>
    </source>
</evidence>
<keyword evidence="5" id="KW-0998">Cell outer membrane</keyword>
<dbReference type="KEGG" id="wfu:AXE80_02950"/>
<dbReference type="STRING" id="1790137.AXE80_02950"/>
<dbReference type="Pfam" id="PF14322">
    <property type="entry name" value="SusD-like_3"/>
    <property type="match status" value="1"/>
</dbReference>
<keyword evidence="4" id="KW-0472">Membrane</keyword>
<proteinExistence type="inferred from homology"/>
<evidence type="ECO:0000256" key="1">
    <source>
        <dbReference type="ARBA" id="ARBA00004442"/>
    </source>
</evidence>
<dbReference type="GO" id="GO:0009279">
    <property type="term" value="C:cell outer membrane"/>
    <property type="evidence" value="ECO:0007669"/>
    <property type="project" value="UniProtKB-SubCell"/>
</dbReference>
<reference evidence="8 9" key="1">
    <citation type="submission" date="2016-02" db="EMBL/GenBank/DDBJ databases">
        <authorList>
            <person name="Wen L."/>
            <person name="He K."/>
            <person name="Yang H."/>
        </authorList>
    </citation>
    <scope>NUCLEOTIDE SEQUENCE [LARGE SCALE GENOMIC DNA]</scope>
    <source>
        <strain evidence="8 9">CZ1127</strain>
    </source>
</reference>
<dbReference type="OrthoDB" id="5694214at2"/>
<evidence type="ECO:0000313" key="9">
    <source>
        <dbReference type="Proteomes" id="UP000092967"/>
    </source>
</evidence>
<protein>
    <recommendedName>
        <fullName evidence="10">Carbohydrate-binding protein SusD</fullName>
    </recommendedName>
</protein>
<dbReference type="InterPro" id="IPR033985">
    <property type="entry name" value="SusD-like_N"/>
</dbReference>
<sequence>MKNTKYLIFIFMFWHLVSCNDEYLSEKNPNEISSGTFWKNLKDTNTGLVAAYNALLDEDIYAIIQEGLRSDMGWPGYGRPIGSDENLRNFYELNYTNSDGYVQNKWNAAYTAIFRANQVIRALENIEETTSEEEKELWLLQMGQARFIRGLMHFYLHSAYNKGSIIIRDEVPVNPEDFNKPLSPSEDVIKFFRQDLEYAYSNLPAQYENPTQNDGRITKGAAAVILGTSYLYEKNYDTAIIYFDDIINDITADYGYKLVEDMSLLFTEAGEHNDESILELNYTKDFRTDIGVWEPYGLSNQLAWAVPSNKGPLLPAWIINAYKSENLDTLDDRNYVDDPDSPTGRSLRPVSLRTSAMVGIVDDDVSLFSDQVTGLQIRISTNGWGFGVYKKYTNHDLSPEEVSSDPRGARASGKNIILNRLADVYLMQAECFIKTGDIDGALELINAVRHRWALELLGPENPKWSNSSFDLENYNEQSLMEHLMFVEKPLEMSLEGHQTRWIDLRRWGMLGVNFQNLSNKTFYAKTVTIKDLEGNPVTKFNSSITEDPGTASGLSIIDYEYDEKAANYNPELHDYLPIPLGEIMRNSNINLNDN</sequence>
<accession>A0A1B1Y3I0</accession>
<organism evidence="8 9">
    <name type="scientific">Wenyingzhuangia fucanilytica</name>
    <dbReference type="NCBI Taxonomy" id="1790137"/>
    <lineage>
        <taxon>Bacteria</taxon>
        <taxon>Pseudomonadati</taxon>
        <taxon>Bacteroidota</taxon>
        <taxon>Flavobacteriia</taxon>
        <taxon>Flavobacteriales</taxon>
        <taxon>Flavobacteriaceae</taxon>
        <taxon>Wenyingzhuangia</taxon>
    </lineage>
</organism>
<evidence type="ECO:0000256" key="3">
    <source>
        <dbReference type="ARBA" id="ARBA00022729"/>
    </source>
</evidence>
<evidence type="ECO:0000256" key="2">
    <source>
        <dbReference type="ARBA" id="ARBA00006275"/>
    </source>
</evidence>
<comment type="similarity">
    <text evidence="2">Belongs to the SusD family.</text>
</comment>
<dbReference type="EMBL" id="CP014224">
    <property type="protein sequence ID" value="ANW95307.1"/>
    <property type="molecule type" value="Genomic_DNA"/>
</dbReference>
<comment type="subcellular location">
    <subcellularLocation>
        <location evidence="1">Cell outer membrane</location>
    </subcellularLocation>
</comment>
<gene>
    <name evidence="8" type="ORF">AXE80_02950</name>
</gene>
<evidence type="ECO:0000256" key="4">
    <source>
        <dbReference type="ARBA" id="ARBA00023136"/>
    </source>
</evidence>
<evidence type="ECO:0000256" key="5">
    <source>
        <dbReference type="ARBA" id="ARBA00023237"/>
    </source>
</evidence>